<sequence>MSNGRLISRDEFEKAAALGMDLRQNGNGGVKRPNFDTEDSKATSFGLLRNSQAVGKFPNIAKPHNLVKPGPSVQQIAPTPPL</sequence>
<organism evidence="2">
    <name type="scientific">uncultured Caudovirales phage</name>
    <dbReference type="NCBI Taxonomy" id="2100421"/>
    <lineage>
        <taxon>Viruses</taxon>
        <taxon>Duplodnaviria</taxon>
        <taxon>Heunggongvirae</taxon>
        <taxon>Uroviricota</taxon>
        <taxon>Caudoviricetes</taxon>
        <taxon>Peduoviridae</taxon>
        <taxon>Maltschvirus</taxon>
        <taxon>Maltschvirus maltsch</taxon>
    </lineage>
</organism>
<gene>
    <name evidence="2" type="ORF">UFOVP127_35</name>
    <name evidence="3" type="ORF">UFOVP276_141</name>
</gene>
<proteinExistence type="predicted"/>
<accession>A0A6J5L8C8</accession>
<evidence type="ECO:0000256" key="1">
    <source>
        <dbReference type="SAM" id="MobiDB-lite"/>
    </source>
</evidence>
<reference evidence="2" key="1">
    <citation type="submission" date="2020-04" db="EMBL/GenBank/DDBJ databases">
        <authorList>
            <person name="Chiriac C."/>
            <person name="Salcher M."/>
            <person name="Ghai R."/>
            <person name="Kavagutti S V."/>
        </authorList>
    </citation>
    <scope>NUCLEOTIDE SEQUENCE</scope>
</reference>
<feature type="region of interest" description="Disordered" evidence="1">
    <location>
        <begin position="62"/>
        <end position="82"/>
    </location>
</feature>
<name>A0A6J5L8C8_9CAUD</name>
<evidence type="ECO:0000313" key="3">
    <source>
        <dbReference type="EMBL" id="CAB4135185.1"/>
    </source>
</evidence>
<feature type="compositionally biased region" description="Polar residues" evidence="1">
    <location>
        <begin position="72"/>
        <end position="82"/>
    </location>
</feature>
<protein>
    <submittedName>
        <fullName evidence="2">Uncharacterized protein</fullName>
    </submittedName>
</protein>
<dbReference type="EMBL" id="LR796249">
    <property type="protein sequence ID" value="CAB4130938.1"/>
    <property type="molecule type" value="Genomic_DNA"/>
</dbReference>
<dbReference type="EMBL" id="LR796294">
    <property type="protein sequence ID" value="CAB4135185.1"/>
    <property type="molecule type" value="Genomic_DNA"/>
</dbReference>
<evidence type="ECO:0000313" key="2">
    <source>
        <dbReference type="EMBL" id="CAB4130938.1"/>
    </source>
</evidence>